<feature type="disulfide bond" evidence="6">
    <location>
        <begin position="155"/>
        <end position="164"/>
    </location>
</feature>
<dbReference type="SMART" id="SM00179">
    <property type="entry name" value="EGF_CA"/>
    <property type="match status" value="2"/>
</dbReference>
<dbReference type="SMART" id="SM00181">
    <property type="entry name" value="EGF"/>
    <property type="match status" value="2"/>
</dbReference>
<sequence length="264" mass="29750">MVDRRLLIIFLVTVLFVSVLHAERARNDHLQDAEEQQEERDFSADENNDIYEEDVIDTIKRFLGKKKTTTTPRPSSDSLIALFTTKPTITSSRPTKPSIYDGGFGRKTSHRSTPRYGGYGSTTKSPGKDACGYVSPCKNGGSCKTLSSGRYYCFCTQDYYGKNCEKKFISTGSANADRGRTDHCAKSPCRNGGECVGLRTTFYCRCKSPYYGTNCDKRIGKREEIMDESNASEQELEAYERDLAEDTEDLRRAIADENLLENFQ</sequence>
<evidence type="ECO:0000256" key="8">
    <source>
        <dbReference type="SAM" id="MobiDB-lite"/>
    </source>
</evidence>
<dbReference type="GO" id="GO:0005112">
    <property type="term" value="F:Notch binding"/>
    <property type="evidence" value="ECO:0007669"/>
    <property type="project" value="TreeGrafter"/>
</dbReference>
<dbReference type="Proteomes" id="UP000663870">
    <property type="component" value="Unassembled WGS sequence"/>
</dbReference>
<evidence type="ECO:0000256" key="4">
    <source>
        <dbReference type="ARBA" id="ARBA00023157"/>
    </source>
</evidence>
<keyword evidence="3" id="KW-0677">Repeat</keyword>
<dbReference type="GO" id="GO:0005509">
    <property type="term" value="F:calcium ion binding"/>
    <property type="evidence" value="ECO:0007669"/>
    <property type="project" value="InterPro"/>
</dbReference>
<dbReference type="Proteomes" id="UP000663854">
    <property type="component" value="Unassembled WGS sequence"/>
</dbReference>
<evidence type="ECO:0000256" key="7">
    <source>
        <dbReference type="SAM" id="Coils"/>
    </source>
</evidence>
<evidence type="ECO:0000313" key="11">
    <source>
        <dbReference type="EMBL" id="CAF1154876.1"/>
    </source>
</evidence>
<evidence type="ECO:0000256" key="2">
    <source>
        <dbReference type="ARBA" id="ARBA00022729"/>
    </source>
</evidence>
<feature type="disulfide bond" evidence="6">
    <location>
        <begin position="206"/>
        <end position="215"/>
    </location>
</feature>
<dbReference type="PANTHER" id="PTHR12916">
    <property type="entry name" value="CYTOCHROME C OXIDASE POLYPEPTIDE VIC-2"/>
    <property type="match status" value="1"/>
</dbReference>
<reference evidence="11" key="1">
    <citation type="submission" date="2021-02" db="EMBL/GenBank/DDBJ databases">
        <authorList>
            <person name="Nowell W R."/>
        </authorList>
    </citation>
    <scope>NUCLEOTIDE SEQUENCE</scope>
</reference>
<dbReference type="PANTHER" id="PTHR12916:SF4">
    <property type="entry name" value="UNINFLATABLE, ISOFORM C"/>
    <property type="match status" value="1"/>
</dbReference>
<feature type="chain" id="PRO_5036225983" description="EGF-like domain-containing protein" evidence="9">
    <location>
        <begin position="23"/>
        <end position="264"/>
    </location>
</feature>
<evidence type="ECO:0000259" key="10">
    <source>
        <dbReference type="PROSITE" id="PS50026"/>
    </source>
</evidence>
<comment type="caution">
    <text evidence="11">The sequence shown here is derived from an EMBL/GenBank/DDBJ whole genome shotgun (WGS) entry which is preliminary data.</text>
</comment>
<dbReference type="FunFam" id="2.10.25.10:FF:000012">
    <property type="entry name" value="Delta-like protein"/>
    <property type="match status" value="1"/>
</dbReference>
<dbReference type="GO" id="GO:0007219">
    <property type="term" value="P:Notch signaling pathway"/>
    <property type="evidence" value="ECO:0007669"/>
    <property type="project" value="TreeGrafter"/>
</dbReference>
<dbReference type="AlphaFoldDB" id="A0A814T055"/>
<evidence type="ECO:0000313" key="12">
    <source>
        <dbReference type="EMBL" id="CAF1402547.1"/>
    </source>
</evidence>
<dbReference type="Gene3D" id="2.10.25.10">
    <property type="entry name" value="Laminin"/>
    <property type="match status" value="2"/>
</dbReference>
<organism evidence="11 13">
    <name type="scientific">Rotaria sordida</name>
    <dbReference type="NCBI Taxonomy" id="392033"/>
    <lineage>
        <taxon>Eukaryota</taxon>
        <taxon>Metazoa</taxon>
        <taxon>Spiralia</taxon>
        <taxon>Gnathifera</taxon>
        <taxon>Rotifera</taxon>
        <taxon>Eurotatoria</taxon>
        <taxon>Bdelloidea</taxon>
        <taxon>Philodinida</taxon>
        <taxon>Philodinidae</taxon>
        <taxon>Rotaria</taxon>
    </lineage>
</organism>
<keyword evidence="1 6" id="KW-0245">EGF-like domain</keyword>
<feature type="domain" description="EGF-like" evidence="10">
    <location>
        <begin position="180"/>
        <end position="216"/>
    </location>
</feature>
<feature type="region of interest" description="Disordered" evidence="8">
    <location>
        <begin position="90"/>
        <end position="121"/>
    </location>
</feature>
<accession>A0A814T055</accession>
<dbReference type="InterPro" id="IPR000742">
    <property type="entry name" value="EGF"/>
</dbReference>
<protein>
    <recommendedName>
        <fullName evidence="10">EGF-like domain-containing protein</fullName>
    </recommendedName>
</protein>
<dbReference type="PROSITE" id="PS01186">
    <property type="entry name" value="EGF_2"/>
    <property type="match status" value="1"/>
</dbReference>
<evidence type="ECO:0000313" key="13">
    <source>
        <dbReference type="Proteomes" id="UP000663854"/>
    </source>
</evidence>
<dbReference type="PROSITE" id="PS00022">
    <property type="entry name" value="EGF_1"/>
    <property type="match status" value="2"/>
</dbReference>
<dbReference type="InterPro" id="IPR001881">
    <property type="entry name" value="EGF-like_Ca-bd_dom"/>
</dbReference>
<evidence type="ECO:0000256" key="5">
    <source>
        <dbReference type="ARBA" id="ARBA00023180"/>
    </source>
</evidence>
<gene>
    <name evidence="12" type="ORF">JXQ802_LOCUS34789</name>
    <name evidence="11" type="ORF">PYM288_LOCUS22427</name>
</gene>
<keyword evidence="7" id="KW-0175">Coiled coil</keyword>
<evidence type="ECO:0000256" key="6">
    <source>
        <dbReference type="PROSITE-ProRule" id="PRU00076"/>
    </source>
</evidence>
<keyword evidence="4 6" id="KW-1015">Disulfide bond</keyword>
<dbReference type="PROSITE" id="PS50026">
    <property type="entry name" value="EGF_3"/>
    <property type="match status" value="2"/>
</dbReference>
<comment type="caution">
    <text evidence="6">Lacks conserved residue(s) required for the propagation of feature annotation.</text>
</comment>
<evidence type="ECO:0000313" key="14">
    <source>
        <dbReference type="Proteomes" id="UP000663870"/>
    </source>
</evidence>
<evidence type="ECO:0000256" key="3">
    <source>
        <dbReference type="ARBA" id="ARBA00022737"/>
    </source>
</evidence>
<dbReference type="EMBL" id="CAJNOH010000960">
    <property type="protein sequence ID" value="CAF1154876.1"/>
    <property type="molecule type" value="Genomic_DNA"/>
</dbReference>
<dbReference type="SUPFAM" id="SSF57196">
    <property type="entry name" value="EGF/Laminin"/>
    <property type="match status" value="2"/>
</dbReference>
<dbReference type="CDD" id="cd00054">
    <property type="entry name" value="EGF_CA"/>
    <property type="match status" value="2"/>
</dbReference>
<feature type="coiled-coil region" evidence="7">
    <location>
        <begin position="222"/>
        <end position="256"/>
    </location>
</feature>
<keyword evidence="14" id="KW-1185">Reference proteome</keyword>
<feature type="domain" description="EGF-like" evidence="10">
    <location>
        <begin position="127"/>
        <end position="165"/>
    </location>
</feature>
<evidence type="ECO:0000256" key="1">
    <source>
        <dbReference type="ARBA" id="ARBA00022536"/>
    </source>
</evidence>
<keyword evidence="2 9" id="KW-0732">Signal</keyword>
<keyword evidence="5" id="KW-0325">Glycoprotein</keyword>
<name>A0A814T055_9BILA</name>
<dbReference type="Pfam" id="PF00008">
    <property type="entry name" value="EGF"/>
    <property type="match status" value="2"/>
</dbReference>
<proteinExistence type="predicted"/>
<dbReference type="EMBL" id="CAJNOL010001678">
    <property type="protein sequence ID" value="CAF1402547.1"/>
    <property type="molecule type" value="Genomic_DNA"/>
</dbReference>
<feature type="signal peptide" evidence="9">
    <location>
        <begin position="1"/>
        <end position="22"/>
    </location>
</feature>
<evidence type="ECO:0000256" key="9">
    <source>
        <dbReference type="SAM" id="SignalP"/>
    </source>
</evidence>